<evidence type="ECO:0000256" key="3">
    <source>
        <dbReference type="ARBA" id="ARBA00022475"/>
    </source>
</evidence>
<sequence>MTTQDNRTIGTAAVTLAEPPADPPQPRKAKRPYLYQIDLFRILTFACVIAVHVITGATPGNVTANGVEALLHFTREAFFALTGFVLVYQYGHRQFSARAFWRRRFALIGIPYLVWSVFYWGYSIVLQQYHETVGQSIRRLGVEIVTGEAWYQMYFLLVTMQVYLLFPLLVRLLRATEGRHRWVLAASGALQLAIQWAIVHPPALSGAPATLWTHVYVIVFAYQFYIVLGAVAAWHLDFVDRAVRRFGALFVLGAVVSAGVSEWDYFRSVGRGMAPEVANDVFMPHLIVFYVLTIAALYTVGRWWATRRTADSVSVRAVTYASDRSFAVFLLHPLALQLMAPWVVPMVTTMGTLWGTTVLYVCVVAISLATAEIARRVPGSLWMTGRPMVRTDFSGIVRRLRTV</sequence>
<keyword evidence="4 8" id="KW-0812">Transmembrane</keyword>
<proteinExistence type="inferred from homology"/>
<dbReference type="InterPro" id="IPR002656">
    <property type="entry name" value="Acyl_transf_3_dom"/>
</dbReference>
<dbReference type="PANTHER" id="PTHR40074:SF2">
    <property type="entry name" value="O-ACETYLTRANSFERASE WECH"/>
    <property type="match status" value="1"/>
</dbReference>
<organism evidence="10 11">
    <name type="scientific">Nocardia albiluteola</name>
    <dbReference type="NCBI Taxonomy" id="2842303"/>
    <lineage>
        <taxon>Bacteria</taxon>
        <taxon>Bacillati</taxon>
        <taxon>Actinomycetota</taxon>
        <taxon>Actinomycetes</taxon>
        <taxon>Mycobacteriales</taxon>
        <taxon>Nocardiaceae</taxon>
        <taxon>Nocardia</taxon>
    </lineage>
</organism>
<feature type="domain" description="Acyltransferase 3" evidence="9">
    <location>
        <begin position="35"/>
        <end position="370"/>
    </location>
</feature>
<feature type="transmembrane region" description="Helical" evidence="8">
    <location>
        <begin position="286"/>
        <end position="305"/>
    </location>
</feature>
<comment type="caution">
    <text evidence="10">The sequence shown here is derived from an EMBL/GenBank/DDBJ whole genome shotgun (WGS) entry which is preliminary data.</text>
</comment>
<feature type="transmembrane region" description="Helical" evidence="8">
    <location>
        <begin position="211"/>
        <end position="234"/>
    </location>
</feature>
<feature type="transmembrane region" description="Helical" evidence="8">
    <location>
        <begin position="182"/>
        <end position="199"/>
    </location>
</feature>
<keyword evidence="11" id="KW-1185">Reference proteome</keyword>
<evidence type="ECO:0000256" key="7">
    <source>
        <dbReference type="SAM" id="MobiDB-lite"/>
    </source>
</evidence>
<dbReference type="GO" id="GO:0016746">
    <property type="term" value="F:acyltransferase activity"/>
    <property type="evidence" value="ECO:0007669"/>
    <property type="project" value="UniProtKB-KW"/>
</dbReference>
<feature type="transmembrane region" description="Helical" evidence="8">
    <location>
        <begin position="326"/>
        <end position="347"/>
    </location>
</feature>
<evidence type="ECO:0000313" key="10">
    <source>
        <dbReference type="EMBL" id="MBU3067255.1"/>
    </source>
</evidence>
<keyword evidence="6 8" id="KW-0472">Membrane</keyword>
<keyword evidence="10" id="KW-0012">Acyltransferase</keyword>
<feature type="transmembrane region" description="Helical" evidence="8">
    <location>
        <begin position="353"/>
        <end position="374"/>
    </location>
</feature>
<evidence type="ECO:0000256" key="1">
    <source>
        <dbReference type="ARBA" id="ARBA00004651"/>
    </source>
</evidence>
<dbReference type="EMBL" id="JAHKNI010000020">
    <property type="protein sequence ID" value="MBU3067255.1"/>
    <property type="molecule type" value="Genomic_DNA"/>
</dbReference>
<gene>
    <name evidence="10" type="ORF">KO481_37760</name>
</gene>
<reference evidence="10 11" key="1">
    <citation type="submission" date="2021-06" db="EMBL/GenBank/DDBJ databases">
        <title>Actinomycetes sequencing.</title>
        <authorList>
            <person name="Shan Q."/>
        </authorList>
    </citation>
    <scope>NUCLEOTIDE SEQUENCE [LARGE SCALE GENOMIC DNA]</scope>
    <source>
        <strain evidence="10 11">NEAU-G5</strain>
    </source>
</reference>
<evidence type="ECO:0000256" key="2">
    <source>
        <dbReference type="ARBA" id="ARBA00007400"/>
    </source>
</evidence>
<dbReference type="RefSeq" id="WP_215923343.1">
    <property type="nucleotide sequence ID" value="NZ_JAHKNI010000020.1"/>
</dbReference>
<evidence type="ECO:0000259" key="9">
    <source>
        <dbReference type="Pfam" id="PF01757"/>
    </source>
</evidence>
<feature type="transmembrane region" description="Helical" evidence="8">
    <location>
        <begin position="246"/>
        <end position="266"/>
    </location>
</feature>
<dbReference type="Proteomes" id="UP000733379">
    <property type="component" value="Unassembled WGS sequence"/>
</dbReference>
<feature type="transmembrane region" description="Helical" evidence="8">
    <location>
        <begin position="39"/>
        <end position="57"/>
    </location>
</feature>
<evidence type="ECO:0000256" key="5">
    <source>
        <dbReference type="ARBA" id="ARBA00022989"/>
    </source>
</evidence>
<feature type="transmembrane region" description="Helical" evidence="8">
    <location>
        <begin position="149"/>
        <end position="170"/>
    </location>
</feature>
<keyword evidence="5 8" id="KW-1133">Transmembrane helix</keyword>
<accession>A0ABS6BCW8</accession>
<evidence type="ECO:0000256" key="8">
    <source>
        <dbReference type="SAM" id="Phobius"/>
    </source>
</evidence>
<evidence type="ECO:0000256" key="6">
    <source>
        <dbReference type="ARBA" id="ARBA00023136"/>
    </source>
</evidence>
<comment type="similarity">
    <text evidence="2">Belongs to the acyltransferase 3 family.</text>
</comment>
<keyword evidence="3" id="KW-1003">Cell membrane</keyword>
<keyword evidence="10" id="KW-0808">Transferase</keyword>
<feature type="region of interest" description="Disordered" evidence="7">
    <location>
        <begin position="1"/>
        <end position="29"/>
    </location>
</feature>
<dbReference type="PANTHER" id="PTHR40074">
    <property type="entry name" value="O-ACETYLTRANSFERASE WECH"/>
    <property type="match status" value="1"/>
</dbReference>
<evidence type="ECO:0000256" key="4">
    <source>
        <dbReference type="ARBA" id="ARBA00022692"/>
    </source>
</evidence>
<feature type="transmembrane region" description="Helical" evidence="8">
    <location>
        <begin position="69"/>
        <end position="88"/>
    </location>
</feature>
<name>A0ABS6BCW8_9NOCA</name>
<evidence type="ECO:0000313" key="11">
    <source>
        <dbReference type="Proteomes" id="UP000733379"/>
    </source>
</evidence>
<dbReference type="Pfam" id="PF01757">
    <property type="entry name" value="Acyl_transf_3"/>
    <property type="match status" value="1"/>
</dbReference>
<comment type="subcellular location">
    <subcellularLocation>
        <location evidence="1">Cell membrane</location>
        <topology evidence="1">Multi-pass membrane protein</topology>
    </subcellularLocation>
</comment>
<protein>
    <submittedName>
        <fullName evidence="10">Acyltransferase</fullName>
    </submittedName>
</protein>
<feature type="transmembrane region" description="Helical" evidence="8">
    <location>
        <begin position="109"/>
        <end position="129"/>
    </location>
</feature>